<comment type="caution">
    <text evidence="2">The sequence shown here is derived from an EMBL/GenBank/DDBJ whole genome shotgun (WGS) entry which is preliminary data.</text>
</comment>
<proteinExistence type="predicted"/>
<evidence type="ECO:0000313" key="2">
    <source>
        <dbReference type="EMBL" id="MBQ0827506.1"/>
    </source>
</evidence>
<dbReference type="EMBL" id="JAGPNL010000003">
    <property type="protein sequence ID" value="MBQ0827506.1"/>
    <property type="molecule type" value="Genomic_DNA"/>
</dbReference>
<accession>A0A940XFR0</accession>
<feature type="compositionally biased region" description="Basic and acidic residues" evidence="1">
    <location>
        <begin position="124"/>
        <end position="136"/>
    </location>
</feature>
<protein>
    <recommendedName>
        <fullName evidence="4">Tetratricopeptide repeat protein</fullName>
    </recommendedName>
</protein>
<dbReference type="RefSeq" id="WP_210871953.1">
    <property type="nucleotide sequence ID" value="NZ_JAGPNL010000003.1"/>
</dbReference>
<name>A0A940XFR0_9ACTN</name>
<organism evidence="2 3">
    <name type="scientific">Streptomyces tagetis</name>
    <dbReference type="NCBI Taxonomy" id="2820809"/>
    <lineage>
        <taxon>Bacteria</taxon>
        <taxon>Bacillati</taxon>
        <taxon>Actinomycetota</taxon>
        <taxon>Actinomycetes</taxon>
        <taxon>Kitasatosporales</taxon>
        <taxon>Streptomycetaceae</taxon>
        <taxon>Streptomyces</taxon>
    </lineage>
</organism>
<keyword evidence="3" id="KW-1185">Reference proteome</keyword>
<reference evidence="2" key="1">
    <citation type="submission" date="2021-04" db="EMBL/GenBank/DDBJ databases">
        <title>Genome seq and assembly of Streptomyces sp. RG38.</title>
        <authorList>
            <person name="Chhetri G."/>
        </authorList>
    </citation>
    <scope>NUCLEOTIDE SEQUENCE</scope>
    <source>
        <strain evidence="2">RG38</strain>
    </source>
</reference>
<feature type="region of interest" description="Disordered" evidence="1">
    <location>
        <begin position="67"/>
        <end position="159"/>
    </location>
</feature>
<evidence type="ECO:0008006" key="4">
    <source>
        <dbReference type="Google" id="ProtNLM"/>
    </source>
</evidence>
<sequence>MTRFDVYMSDDGLAYIDGDPLAPAPDASVHEAVLDRLQRHAERYGTSVEATVTDGPGETHFVLEVAPDGSSRVLVPEETPEEAAAPEEPTAPEPEAPASAIATAVARARATAAARTPPPNPAPEHPDPRPEPRPEDAPEPEDTPEPEGAPDEPRTSRDVIDELSAPVVAVDLAPELAERIARINVLASAGRLDEAFDDATELRETMTAQVGAAHPNALEARSVAAYLAHLRGDPREATVLALGVARIRCGAGDRRAPEEVARAAAAWQHLDDDRAVVIHGRELLHMWGRLDARGRLSPEQVALAERVRGHVEALEAYV</sequence>
<feature type="compositionally biased region" description="Acidic residues" evidence="1">
    <location>
        <begin position="137"/>
        <end position="150"/>
    </location>
</feature>
<dbReference type="AlphaFoldDB" id="A0A940XFR0"/>
<gene>
    <name evidence="2" type="ORF">J5Y05_13440</name>
</gene>
<evidence type="ECO:0000256" key="1">
    <source>
        <dbReference type="SAM" id="MobiDB-lite"/>
    </source>
</evidence>
<dbReference type="Proteomes" id="UP000677875">
    <property type="component" value="Unassembled WGS sequence"/>
</dbReference>
<evidence type="ECO:0000313" key="3">
    <source>
        <dbReference type="Proteomes" id="UP000677875"/>
    </source>
</evidence>
<feature type="compositionally biased region" description="Low complexity" evidence="1">
    <location>
        <begin position="96"/>
        <end position="115"/>
    </location>
</feature>